<reference evidence="4" key="1">
    <citation type="submission" date="2020-04" db="EMBL/GenBank/DDBJ databases">
        <title>Analysis of mating type loci in Filobasidium floriforme.</title>
        <authorList>
            <person name="Nowrousian M."/>
        </authorList>
    </citation>
    <scope>NUCLEOTIDE SEQUENCE</scope>
    <source>
        <strain evidence="4">CBS 6242</strain>
    </source>
</reference>
<gene>
    <name evidence="4" type="ORF">FFLO_03866</name>
</gene>
<evidence type="ECO:0000259" key="2">
    <source>
        <dbReference type="Pfam" id="PF03070"/>
    </source>
</evidence>
<dbReference type="AlphaFoldDB" id="A0A8K0JK17"/>
<dbReference type="PANTHER" id="PTHR20858">
    <property type="entry name" value="PHOSPHOMETHYLPYRIMIDINE KINASE"/>
    <property type="match status" value="1"/>
</dbReference>
<dbReference type="PANTHER" id="PTHR20858:SF17">
    <property type="entry name" value="HYDROXYMETHYLPYRIMIDINE_PHOSPHOMETHYLPYRIMIDINE KINASE THI20-RELATED"/>
    <property type="match status" value="1"/>
</dbReference>
<keyword evidence="5" id="KW-1185">Reference proteome</keyword>
<feature type="domain" description="Thiaminase-2/PQQC" evidence="2">
    <location>
        <begin position="469"/>
        <end position="677"/>
    </location>
</feature>
<dbReference type="GO" id="GO:0008902">
    <property type="term" value="F:hydroxymethylpyrimidine kinase activity"/>
    <property type="evidence" value="ECO:0007669"/>
    <property type="project" value="TreeGrafter"/>
</dbReference>
<name>A0A8K0JK17_9TREE</name>
<feature type="compositionally biased region" description="Polar residues" evidence="1">
    <location>
        <begin position="326"/>
        <end position="340"/>
    </location>
</feature>
<feature type="domain" description="Pyridoxamine kinase/Phosphomethylpyrimidine kinase" evidence="3">
    <location>
        <begin position="14"/>
        <end position="101"/>
    </location>
</feature>
<dbReference type="SUPFAM" id="SSF53613">
    <property type="entry name" value="Ribokinase-like"/>
    <property type="match status" value="2"/>
</dbReference>
<feature type="domain" description="Pyridoxamine kinase/Phosphomethylpyrimidine kinase" evidence="3">
    <location>
        <begin position="123"/>
        <end position="173"/>
    </location>
</feature>
<dbReference type="GO" id="GO:0005829">
    <property type="term" value="C:cytosol"/>
    <property type="evidence" value="ECO:0007669"/>
    <property type="project" value="TreeGrafter"/>
</dbReference>
<dbReference type="SUPFAM" id="SSF48613">
    <property type="entry name" value="Heme oxygenase-like"/>
    <property type="match status" value="1"/>
</dbReference>
<evidence type="ECO:0000313" key="5">
    <source>
        <dbReference type="Proteomes" id="UP000812966"/>
    </source>
</evidence>
<dbReference type="Pfam" id="PF08543">
    <property type="entry name" value="Phos_pyr_kin"/>
    <property type="match status" value="3"/>
</dbReference>
<feature type="compositionally biased region" description="Polar residues" evidence="1">
    <location>
        <begin position="104"/>
        <end position="120"/>
    </location>
</feature>
<dbReference type="EMBL" id="JABELV010000075">
    <property type="protein sequence ID" value="KAG7532058.1"/>
    <property type="molecule type" value="Genomic_DNA"/>
</dbReference>
<evidence type="ECO:0008006" key="6">
    <source>
        <dbReference type="Google" id="ProtNLM"/>
    </source>
</evidence>
<feature type="domain" description="Pyridoxamine kinase/Phosphomethylpyrimidine kinase" evidence="3">
    <location>
        <begin position="370"/>
        <end position="436"/>
    </location>
</feature>
<feature type="region of interest" description="Disordered" evidence="1">
    <location>
        <begin position="104"/>
        <end position="124"/>
    </location>
</feature>
<dbReference type="Gene3D" id="3.40.1190.20">
    <property type="match status" value="1"/>
</dbReference>
<organism evidence="4 5">
    <name type="scientific">Filobasidium floriforme</name>
    <dbReference type="NCBI Taxonomy" id="5210"/>
    <lineage>
        <taxon>Eukaryota</taxon>
        <taxon>Fungi</taxon>
        <taxon>Dikarya</taxon>
        <taxon>Basidiomycota</taxon>
        <taxon>Agaricomycotina</taxon>
        <taxon>Tremellomycetes</taxon>
        <taxon>Filobasidiales</taxon>
        <taxon>Filobasidiaceae</taxon>
        <taxon>Filobasidium</taxon>
    </lineage>
</organism>
<dbReference type="Proteomes" id="UP000812966">
    <property type="component" value="Unassembled WGS sequence"/>
</dbReference>
<dbReference type="GO" id="GO:0009228">
    <property type="term" value="P:thiamine biosynthetic process"/>
    <property type="evidence" value="ECO:0007669"/>
    <property type="project" value="InterPro"/>
</dbReference>
<dbReference type="OrthoDB" id="10028886at2759"/>
<sequence>MSDQPTILTIAGSDPSGGAGIQADLKTIEAHRGFGTSVITALTAQNTLGVQGVWEMSVEAVFKQLTCLVDDLPPKAIKTGMLASSPIIQALIQALSEKYSLPIHNSSSTSTSGPQTNSTQLPPLPPLIIDPVSVSTSRHSLLSPSAINDLVFDFLPLCYIVTPNALEAEMIVNCLRARSGSSPSASMSTFGSAPRSNAGSALSEEVLGKVIKDTEDDTGVRVKDLKSMIEVGTEILAFLQSENRGEVDAEKGVLVKGGHVPLTTSAFKAQFRALKKEEVGSGLEVEVVWDGNTLEADSNEEGEDGDFVEILSAYRQTLVKAKQGDFTPTQAKSNSTNPDITSPEPPVEVEVKEDECIVDVLLSSTNDKEGVQATLFVAPSIKSRSTHGTGCTLSAAIASNVGHGKSMKEAVQQGIEYVQYALITAQAKGQGNGPLNHQCMTIPRPLPLPTLQNPHPFMSFLLRSSPGEWKGYVRHPFVLQLGKGTLPVECFRHYIIQDWHYLRHYARAHALAASKTSDFEEIKAFSEISLHIARESTMHVEFCKSFGITMEEMLASTESPANYSYSQYILDVGHRGDVLELVVAVLSCLVGYGEVGLYLRRKIAERSEGFILEGNRYRRWIEDYSGADYQGAVTRGIESLEQRIVKEQPSPARLERLVRIWRDCVRLETNFWQMGLDLS</sequence>
<dbReference type="GO" id="GO:0050334">
    <property type="term" value="F:thiaminase activity"/>
    <property type="evidence" value="ECO:0007669"/>
    <property type="project" value="InterPro"/>
</dbReference>
<protein>
    <recommendedName>
        <fullName evidence="6">Phosphomethylpyrimidine kinase</fullName>
    </recommendedName>
</protein>
<dbReference type="InterPro" id="IPR027574">
    <property type="entry name" value="Thiaminase_II"/>
</dbReference>
<comment type="caution">
    <text evidence="4">The sequence shown here is derived from an EMBL/GenBank/DDBJ whole genome shotgun (WGS) entry which is preliminary data.</text>
</comment>
<dbReference type="CDD" id="cd01169">
    <property type="entry name" value="HMPP_kinase"/>
    <property type="match status" value="1"/>
</dbReference>
<proteinExistence type="predicted"/>
<dbReference type="InterPro" id="IPR004305">
    <property type="entry name" value="Thiaminase-2/PQQC"/>
</dbReference>
<dbReference type="NCBIfam" id="TIGR04306">
    <property type="entry name" value="salvage_TenA"/>
    <property type="match status" value="1"/>
</dbReference>
<dbReference type="InterPro" id="IPR013749">
    <property type="entry name" value="PM/HMP-P_kinase-1"/>
</dbReference>
<dbReference type="InterPro" id="IPR029056">
    <property type="entry name" value="Ribokinase-like"/>
</dbReference>
<dbReference type="InterPro" id="IPR004399">
    <property type="entry name" value="HMP/HMP-P_kinase_dom"/>
</dbReference>
<dbReference type="Gene3D" id="1.20.910.10">
    <property type="entry name" value="Heme oxygenase-like"/>
    <property type="match status" value="1"/>
</dbReference>
<dbReference type="GO" id="GO:0008972">
    <property type="term" value="F:phosphomethylpyrimidine kinase activity"/>
    <property type="evidence" value="ECO:0007669"/>
    <property type="project" value="InterPro"/>
</dbReference>
<accession>A0A8K0JK17</accession>
<dbReference type="Pfam" id="PF03070">
    <property type="entry name" value="TENA_THI-4"/>
    <property type="match status" value="1"/>
</dbReference>
<feature type="region of interest" description="Disordered" evidence="1">
    <location>
        <begin position="326"/>
        <end position="347"/>
    </location>
</feature>
<evidence type="ECO:0000259" key="3">
    <source>
        <dbReference type="Pfam" id="PF08543"/>
    </source>
</evidence>
<evidence type="ECO:0000313" key="4">
    <source>
        <dbReference type="EMBL" id="KAG7532058.1"/>
    </source>
</evidence>
<evidence type="ECO:0000256" key="1">
    <source>
        <dbReference type="SAM" id="MobiDB-lite"/>
    </source>
</evidence>
<dbReference type="CDD" id="cd19367">
    <property type="entry name" value="TenA_C_ScTHI20-like"/>
    <property type="match status" value="1"/>
</dbReference>
<dbReference type="InterPro" id="IPR016084">
    <property type="entry name" value="Haem_Oase-like_multi-hlx"/>
</dbReference>